<keyword evidence="10" id="KW-1185">Reference proteome</keyword>
<sequence length="541" mass="56631">MCWNRAVDWGVGRGWWARVAVAGGVLSVVVTVAIGALGPSVVVPRLPGPAWQPPYSLDARPDGHLVVGLEAAAVLLGALGLAAGLLALRRGWRPDPRLLLLAGCLAAVVLAFLPPSGSADHLNYAAYGRMVALGHDPYATGAVDLPGDPIADSVELPWREEPSVYGPVATAVQALASLVGGDSVRLTVFVLALFNAAAFVTTALLLHRHTRNDPARQARAALLWTANPLLIYQLLAGMHVDTLAVVFVVGALTIGGLGSRPPSTPPLLDETSSRLRAVGGRAGSRWVSGALLGLGIAVKANAGLVALGPAWLLRGSPKRLAIVAGSATVTVLVAYVLAGRHSLDQVLHASKSLSLATPWRLLQYGLQAVVGKGSAYRGWIQAGSLLLLAILAVTLSRVLLSRGLPISGTSPRGASSPETSSGVWASVVGPWGEREEAARVAVAVVAAWLVATPYALPWYDGLGFALLAMITATPLDGFMTARLAVLSLAYVPARQKLLPDDLQWLVTVWRGQVVPWLLLTLTAALVWWAVRAARRARTPRA</sequence>
<gene>
    <name evidence="9" type="ORF">DQ384_22055</name>
</gene>
<name>A0A367FF65_9ACTN</name>
<feature type="transmembrane region" description="Helical" evidence="8">
    <location>
        <begin position="440"/>
        <end position="459"/>
    </location>
</feature>
<feature type="transmembrane region" description="Helical" evidence="8">
    <location>
        <begin position="290"/>
        <end position="313"/>
    </location>
</feature>
<organism evidence="9 10">
    <name type="scientific">Sphaerisporangium album</name>
    <dbReference type="NCBI Taxonomy" id="509200"/>
    <lineage>
        <taxon>Bacteria</taxon>
        <taxon>Bacillati</taxon>
        <taxon>Actinomycetota</taxon>
        <taxon>Actinomycetes</taxon>
        <taxon>Streptosporangiales</taxon>
        <taxon>Streptosporangiaceae</taxon>
        <taxon>Sphaerisporangium</taxon>
    </lineage>
</organism>
<feature type="transmembrane region" description="Helical" evidence="8">
    <location>
        <begin position="229"/>
        <end position="257"/>
    </location>
</feature>
<feature type="transmembrane region" description="Helical" evidence="8">
    <location>
        <begin position="21"/>
        <end position="43"/>
    </location>
</feature>
<evidence type="ECO:0000256" key="7">
    <source>
        <dbReference type="ARBA" id="ARBA00043987"/>
    </source>
</evidence>
<dbReference type="Pfam" id="PF26314">
    <property type="entry name" value="MptA_B_family"/>
    <property type="match status" value="1"/>
</dbReference>
<keyword evidence="4 8" id="KW-0812">Transmembrane</keyword>
<evidence type="ECO:0000256" key="6">
    <source>
        <dbReference type="ARBA" id="ARBA00023136"/>
    </source>
</evidence>
<comment type="subcellular location">
    <subcellularLocation>
        <location evidence="1">Membrane</location>
        <topology evidence="1">Multi-pass membrane protein</topology>
    </subcellularLocation>
</comment>
<evidence type="ECO:0000313" key="9">
    <source>
        <dbReference type="EMBL" id="RCG29033.1"/>
    </source>
</evidence>
<feature type="transmembrane region" description="Helical" evidence="8">
    <location>
        <begin position="513"/>
        <end position="530"/>
    </location>
</feature>
<accession>A0A367FF65</accession>
<keyword evidence="6 8" id="KW-0472">Membrane</keyword>
<comment type="caution">
    <text evidence="9">The sequence shown here is derived from an EMBL/GenBank/DDBJ whole genome shotgun (WGS) entry which is preliminary data.</text>
</comment>
<evidence type="ECO:0000256" key="3">
    <source>
        <dbReference type="ARBA" id="ARBA00022679"/>
    </source>
</evidence>
<keyword evidence="3" id="KW-0808">Transferase</keyword>
<evidence type="ECO:0000256" key="4">
    <source>
        <dbReference type="ARBA" id="ARBA00022692"/>
    </source>
</evidence>
<evidence type="ECO:0000256" key="5">
    <source>
        <dbReference type="ARBA" id="ARBA00022989"/>
    </source>
</evidence>
<feature type="transmembrane region" description="Helical" evidence="8">
    <location>
        <begin position="186"/>
        <end position="208"/>
    </location>
</feature>
<keyword evidence="2" id="KW-0328">Glycosyltransferase</keyword>
<evidence type="ECO:0000256" key="2">
    <source>
        <dbReference type="ARBA" id="ARBA00022676"/>
    </source>
</evidence>
<feature type="transmembrane region" description="Helical" evidence="8">
    <location>
        <begin position="379"/>
        <end position="400"/>
    </location>
</feature>
<dbReference type="InterPro" id="IPR049829">
    <property type="entry name" value="MptA/B-like"/>
</dbReference>
<dbReference type="Proteomes" id="UP000253094">
    <property type="component" value="Unassembled WGS sequence"/>
</dbReference>
<dbReference type="GO" id="GO:0016757">
    <property type="term" value="F:glycosyltransferase activity"/>
    <property type="evidence" value="ECO:0007669"/>
    <property type="project" value="UniProtKB-KW"/>
</dbReference>
<keyword evidence="5 8" id="KW-1133">Transmembrane helix</keyword>
<dbReference type="OrthoDB" id="5242303at2"/>
<feature type="transmembrane region" description="Helical" evidence="8">
    <location>
        <begin position="320"/>
        <end position="338"/>
    </location>
</feature>
<dbReference type="GO" id="GO:0016020">
    <property type="term" value="C:membrane"/>
    <property type="evidence" value="ECO:0007669"/>
    <property type="project" value="UniProtKB-SubCell"/>
</dbReference>
<evidence type="ECO:0000256" key="1">
    <source>
        <dbReference type="ARBA" id="ARBA00004141"/>
    </source>
</evidence>
<evidence type="ECO:0000256" key="8">
    <source>
        <dbReference type="SAM" id="Phobius"/>
    </source>
</evidence>
<dbReference type="AlphaFoldDB" id="A0A367FF65"/>
<evidence type="ECO:0000313" key="10">
    <source>
        <dbReference type="Proteomes" id="UP000253094"/>
    </source>
</evidence>
<protein>
    <submittedName>
        <fullName evidence="9">DUF2029 domain-containing protein</fullName>
    </submittedName>
</protein>
<dbReference type="EMBL" id="QOIL01000012">
    <property type="protein sequence ID" value="RCG29033.1"/>
    <property type="molecule type" value="Genomic_DNA"/>
</dbReference>
<comment type="similarity">
    <text evidence="7">Belongs to the MptA/B family.</text>
</comment>
<feature type="transmembrane region" description="Helical" evidence="8">
    <location>
        <begin position="63"/>
        <end position="86"/>
    </location>
</feature>
<feature type="transmembrane region" description="Helical" evidence="8">
    <location>
        <begin position="98"/>
        <end position="114"/>
    </location>
</feature>
<reference evidence="9 10" key="1">
    <citation type="submission" date="2018-06" db="EMBL/GenBank/DDBJ databases">
        <title>Sphaerisporangium craniellae sp. nov., isolated from a marine sponge in the South China Sea.</title>
        <authorList>
            <person name="Li L."/>
        </authorList>
    </citation>
    <scope>NUCLEOTIDE SEQUENCE [LARGE SCALE GENOMIC DNA]</scope>
    <source>
        <strain evidence="9 10">CCTCC AA 208026</strain>
    </source>
</reference>
<dbReference type="NCBIfam" id="NF038066">
    <property type="entry name" value="MptB"/>
    <property type="match status" value="1"/>
</dbReference>
<proteinExistence type="inferred from homology"/>